<keyword evidence="1" id="KW-1133">Transmembrane helix</keyword>
<organism evidence="2 3">
    <name type="scientific">Tahibacter amnicola</name>
    <dbReference type="NCBI Taxonomy" id="2976241"/>
    <lineage>
        <taxon>Bacteria</taxon>
        <taxon>Pseudomonadati</taxon>
        <taxon>Pseudomonadota</taxon>
        <taxon>Gammaproteobacteria</taxon>
        <taxon>Lysobacterales</taxon>
        <taxon>Rhodanobacteraceae</taxon>
        <taxon>Tahibacter</taxon>
    </lineage>
</organism>
<feature type="transmembrane region" description="Helical" evidence="1">
    <location>
        <begin position="33"/>
        <end position="54"/>
    </location>
</feature>
<name>A0ABY6BIP3_9GAMM</name>
<evidence type="ECO:0000256" key="1">
    <source>
        <dbReference type="SAM" id="Phobius"/>
    </source>
</evidence>
<protein>
    <recommendedName>
        <fullName evidence="4">Zinc ribbon domain-containing protein</fullName>
    </recommendedName>
</protein>
<dbReference type="Proteomes" id="UP001064632">
    <property type="component" value="Chromosome"/>
</dbReference>
<keyword evidence="1" id="KW-0472">Membrane</keyword>
<evidence type="ECO:0008006" key="4">
    <source>
        <dbReference type="Google" id="ProtNLM"/>
    </source>
</evidence>
<gene>
    <name evidence="2" type="ORF">N4264_09695</name>
</gene>
<evidence type="ECO:0000313" key="3">
    <source>
        <dbReference type="Proteomes" id="UP001064632"/>
    </source>
</evidence>
<proteinExistence type="predicted"/>
<reference evidence="2" key="1">
    <citation type="submission" date="2022-09" db="EMBL/GenBank/DDBJ databases">
        <title>Tahibacter sp. nov., isolated from a fresh water.</title>
        <authorList>
            <person name="Baek J.H."/>
            <person name="Lee J.K."/>
            <person name="Kim J.M."/>
            <person name="Jeon C.O."/>
        </authorList>
    </citation>
    <scope>NUCLEOTIDE SEQUENCE</scope>
    <source>
        <strain evidence="2">W38</strain>
    </source>
</reference>
<dbReference type="RefSeq" id="WP_261696830.1">
    <property type="nucleotide sequence ID" value="NZ_CP104694.1"/>
</dbReference>
<accession>A0ABY6BIP3</accession>
<evidence type="ECO:0000313" key="2">
    <source>
        <dbReference type="EMBL" id="UXI69878.1"/>
    </source>
</evidence>
<keyword evidence="3" id="KW-1185">Reference proteome</keyword>
<dbReference type="EMBL" id="CP104694">
    <property type="protein sequence ID" value="UXI69878.1"/>
    <property type="molecule type" value="Genomic_DNA"/>
</dbReference>
<sequence length="117" mass="12923">MDSLIEKVLEGIDPSDPAATWEIFVRIMGLVDWWLLTWVSVLFAVVGALIGWWRGHFWRDLSLALALGPIGWVVSLAMPAATRDCLGCGARNSHRATVCKQCGEALPPVMPAPRVRR</sequence>
<keyword evidence="1" id="KW-0812">Transmembrane</keyword>